<dbReference type="PANTHER" id="PTHR30007:SF1">
    <property type="entry name" value="BLR1914 PROTEIN"/>
    <property type="match status" value="1"/>
</dbReference>
<proteinExistence type="predicted"/>
<dbReference type="GO" id="GO:0003677">
    <property type="term" value="F:DNA binding"/>
    <property type="evidence" value="ECO:0007669"/>
    <property type="project" value="InterPro"/>
</dbReference>
<dbReference type="InterPro" id="IPR002559">
    <property type="entry name" value="Transposase_11"/>
</dbReference>
<dbReference type="GO" id="GO:0004803">
    <property type="term" value="F:transposase activity"/>
    <property type="evidence" value="ECO:0007669"/>
    <property type="project" value="InterPro"/>
</dbReference>
<dbReference type="Pfam" id="PF01609">
    <property type="entry name" value="DDE_Tnp_1"/>
    <property type="match status" value="1"/>
</dbReference>
<dbReference type="PANTHER" id="PTHR30007">
    <property type="entry name" value="PHP DOMAIN PROTEIN"/>
    <property type="match status" value="1"/>
</dbReference>
<dbReference type="AlphaFoldDB" id="A0A7W6R5T5"/>
<evidence type="ECO:0000313" key="3">
    <source>
        <dbReference type="Proteomes" id="UP000540909"/>
    </source>
</evidence>
<reference evidence="2 3" key="1">
    <citation type="submission" date="2020-08" db="EMBL/GenBank/DDBJ databases">
        <title>Genomic Encyclopedia of Type Strains, Phase IV (KMG-V): Genome sequencing to study the core and pangenomes of soil and plant-associated prokaryotes.</title>
        <authorList>
            <person name="Whitman W."/>
        </authorList>
    </citation>
    <scope>NUCLEOTIDE SEQUENCE [LARGE SCALE GENOMIC DNA]</scope>
    <source>
        <strain evidence="2 3">SEMIA 4089</strain>
    </source>
</reference>
<evidence type="ECO:0000313" key="2">
    <source>
        <dbReference type="EMBL" id="MBB4236965.1"/>
    </source>
</evidence>
<name>A0A7W6R5T5_9HYPH</name>
<protein>
    <submittedName>
        <fullName evidence="2">Transposase</fullName>
    </submittedName>
</protein>
<accession>A0A7W6R5T5</accession>
<comment type="caution">
    <text evidence="2">The sequence shown here is derived from an EMBL/GenBank/DDBJ whole genome shotgun (WGS) entry which is preliminary data.</text>
</comment>
<evidence type="ECO:0000259" key="1">
    <source>
        <dbReference type="Pfam" id="PF01609"/>
    </source>
</evidence>
<gene>
    <name evidence="2" type="ORF">GGD57_003561</name>
</gene>
<feature type="domain" description="Transposase IS4-like" evidence="1">
    <location>
        <begin position="3"/>
        <end position="125"/>
    </location>
</feature>
<dbReference type="EMBL" id="JACIFY010000012">
    <property type="protein sequence ID" value="MBB4236965.1"/>
    <property type="molecule type" value="Genomic_DNA"/>
</dbReference>
<organism evidence="2 3">
    <name type="scientific">Rhizobium esperanzae</name>
    <dbReference type="NCBI Taxonomy" id="1967781"/>
    <lineage>
        <taxon>Bacteria</taxon>
        <taxon>Pseudomonadati</taxon>
        <taxon>Pseudomonadota</taxon>
        <taxon>Alphaproteobacteria</taxon>
        <taxon>Hyphomicrobiales</taxon>
        <taxon>Rhizobiaceae</taxon>
        <taxon>Rhizobium/Agrobacterium group</taxon>
        <taxon>Rhizobium</taxon>
    </lineage>
</organism>
<dbReference type="Proteomes" id="UP000540909">
    <property type="component" value="Unassembled WGS sequence"/>
</dbReference>
<dbReference type="NCBIfam" id="NF033580">
    <property type="entry name" value="transpos_IS5_3"/>
    <property type="match status" value="1"/>
</dbReference>
<dbReference type="GO" id="GO:0006313">
    <property type="term" value="P:DNA transposition"/>
    <property type="evidence" value="ECO:0007669"/>
    <property type="project" value="InterPro"/>
</dbReference>
<sequence length="128" mass="14487">MSTKIHMAVRGLGCPVRFILTAGQKGDAPQADLLIEDLPAEVVMADTAYDSDRLRKLIADKGAQAVIPNNPSRAKKYPLDKQLYAQRYLVECCFSKLKQFRRIATRYEKTVRNYKAMIALAATILWLR</sequence>